<dbReference type="Proteomes" id="UP000824533">
    <property type="component" value="Linkage Group LG03"/>
</dbReference>
<reference evidence="1 2" key="1">
    <citation type="journal article" date="2021" name="Front. Genet.">
        <title>Chromosome-Level Genome Assembly Reveals Significant Gene Expansion in the Toll and IMD Signaling Pathways of Dendrolimus kikuchii.</title>
        <authorList>
            <person name="Zhou J."/>
            <person name="Wu P."/>
            <person name="Xiong Z."/>
            <person name="Liu N."/>
            <person name="Zhao N."/>
            <person name="Ji M."/>
            <person name="Qiu Y."/>
            <person name="Yang B."/>
        </authorList>
    </citation>
    <scope>NUCLEOTIDE SEQUENCE [LARGE SCALE GENOMIC DNA]</scope>
    <source>
        <strain evidence="1">Ann1</strain>
    </source>
</reference>
<sequence>MLKKLPPSHRVRPIRAATLLIGRNRVDEVPNLFLEIEEQLLKLHSLYKVKNSKYIPIQINLVQAFNSTAISSYELLWETVENWADDVSLYPDKGGLSGQILRVMRTSPIAVVDNAPKGTQLKLLLSLEGNQKLLFKPKRYNISDIIPGVVYSGFDRHNSEVFAYYLAVVLNMKWISPSVIRKVNINKEIIPFATPGLKRTMVKNEKTGPLCIYGKCYYCKVNETVCPDHKGDIEGAAILYMNKQFRMHRSPWSRSYKNKKMEWELNNDYCKKVQKGVVQKRILNLIDIAIFDFLIQNGDRHGYEVYKDKVVMLDNGKGLGNPSVDVLDILAPLYQCCMITTSTWQQLQLISGGSLTETIKLLASIGKEILTTEEHFQAVERRLLKVYAVIQYCFYKHGESRVLRNINNQKYVLVSYNIGIRH</sequence>
<organism evidence="1 2">
    <name type="scientific">Dendrolimus kikuchii</name>
    <dbReference type="NCBI Taxonomy" id="765133"/>
    <lineage>
        <taxon>Eukaryota</taxon>
        <taxon>Metazoa</taxon>
        <taxon>Ecdysozoa</taxon>
        <taxon>Arthropoda</taxon>
        <taxon>Hexapoda</taxon>
        <taxon>Insecta</taxon>
        <taxon>Pterygota</taxon>
        <taxon>Neoptera</taxon>
        <taxon>Endopterygota</taxon>
        <taxon>Lepidoptera</taxon>
        <taxon>Glossata</taxon>
        <taxon>Ditrysia</taxon>
        <taxon>Bombycoidea</taxon>
        <taxon>Lasiocampidae</taxon>
        <taxon>Dendrolimus</taxon>
    </lineage>
</organism>
<gene>
    <name evidence="1" type="ORF">K1T71_001766</name>
</gene>
<protein>
    <submittedName>
        <fullName evidence="1">Uncharacterized protein</fullName>
    </submittedName>
</protein>
<comment type="caution">
    <text evidence="1">The sequence shown here is derived from an EMBL/GenBank/DDBJ whole genome shotgun (WGS) entry which is preliminary data.</text>
</comment>
<proteinExistence type="predicted"/>
<evidence type="ECO:0000313" key="1">
    <source>
        <dbReference type="EMBL" id="KAJ0182397.1"/>
    </source>
</evidence>
<evidence type="ECO:0000313" key="2">
    <source>
        <dbReference type="Proteomes" id="UP000824533"/>
    </source>
</evidence>
<name>A0ACC1DFJ9_9NEOP</name>
<keyword evidence="2" id="KW-1185">Reference proteome</keyword>
<accession>A0ACC1DFJ9</accession>
<dbReference type="EMBL" id="CM034389">
    <property type="protein sequence ID" value="KAJ0182397.1"/>
    <property type="molecule type" value="Genomic_DNA"/>
</dbReference>